<evidence type="ECO:0000313" key="3">
    <source>
        <dbReference type="Proteomes" id="UP000265515"/>
    </source>
</evidence>
<gene>
    <name evidence="2" type="ORF">CBR_g51972</name>
</gene>
<feature type="compositionally biased region" description="Gly residues" evidence="1">
    <location>
        <begin position="70"/>
        <end position="85"/>
    </location>
</feature>
<reference evidence="2 3" key="1">
    <citation type="journal article" date="2018" name="Cell">
        <title>The Chara Genome: Secondary Complexity and Implications for Plant Terrestrialization.</title>
        <authorList>
            <person name="Nishiyama T."/>
            <person name="Sakayama H."/>
            <person name="Vries J.D."/>
            <person name="Buschmann H."/>
            <person name="Saint-Marcoux D."/>
            <person name="Ullrich K.K."/>
            <person name="Haas F.B."/>
            <person name="Vanderstraeten L."/>
            <person name="Becker D."/>
            <person name="Lang D."/>
            <person name="Vosolsobe S."/>
            <person name="Rombauts S."/>
            <person name="Wilhelmsson P.K.I."/>
            <person name="Janitza P."/>
            <person name="Kern R."/>
            <person name="Heyl A."/>
            <person name="Rumpler F."/>
            <person name="Villalobos L.I.A.C."/>
            <person name="Clay J.M."/>
            <person name="Skokan R."/>
            <person name="Toyoda A."/>
            <person name="Suzuki Y."/>
            <person name="Kagoshima H."/>
            <person name="Schijlen E."/>
            <person name="Tajeshwar N."/>
            <person name="Catarino B."/>
            <person name="Hetherington A.J."/>
            <person name="Saltykova A."/>
            <person name="Bonnot C."/>
            <person name="Breuninger H."/>
            <person name="Symeonidi A."/>
            <person name="Radhakrishnan G.V."/>
            <person name="Van Nieuwerburgh F."/>
            <person name="Deforce D."/>
            <person name="Chang C."/>
            <person name="Karol K.G."/>
            <person name="Hedrich R."/>
            <person name="Ulvskov P."/>
            <person name="Glockner G."/>
            <person name="Delwiche C.F."/>
            <person name="Petrasek J."/>
            <person name="Van de Peer Y."/>
            <person name="Friml J."/>
            <person name="Beilby M."/>
            <person name="Dolan L."/>
            <person name="Kohara Y."/>
            <person name="Sugano S."/>
            <person name="Fujiyama A."/>
            <person name="Delaux P.-M."/>
            <person name="Quint M."/>
            <person name="TheiBen G."/>
            <person name="Hagemann M."/>
            <person name="Harholt J."/>
            <person name="Dunand C."/>
            <person name="Zachgo S."/>
            <person name="Langdale J."/>
            <person name="Maumus F."/>
            <person name="Straeten D.V.D."/>
            <person name="Gould S.B."/>
            <person name="Rensing S.A."/>
        </authorList>
    </citation>
    <scope>NUCLEOTIDE SEQUENCE [LARGE SCALE GENOMIC DNA]</scope>
    <source>
        <strain evidence="2 3">S276</strain>
    </source>
</reference>
<accession>A0A388K6J5</accession>
<keyword evidence="3" id="KW-1185">Reference proteome</keyword>
<dbReference type="Gramene" id="GBG65672">
    <property type="protein sequence ID" value="GBG65672"/>
    <property type="gene ID" value="CBR_g51972"/>
</dbReference>
<feature type="compositionally biased region" description="Polar residues" evidence="1">
    <location>
        <begin position="44"/>
        <end position="64"/>
    </location>
</feature>
<dbReference type="AlphaFoldDB" id="A0A388K6J5"/>
<organism evidence="2 3">
    <name type="scientific">Chara braunii</name>
    <name type="common">Braun's stonewort</name>
    <dbReference type="NCBI Taxonomy" id="69332"/>
    <lineage>
        <taxon>Eukaryota</taxon>
        <taxon>Viridiplantae</taxon>
        <taxon>Streptophyta</taxon>
        <taxon>Charophyceae</taxon>
        <taxon>Charales</taxon>
        <taxon>Characeae</taxon>
        <taxon>Chara</taxon>
    </lineage>
</organism>
<protein>
    <submittedName>
        <fullName evidence="2">Uncharacterized protein</fullName>
    </submittedName>
</protein>
<proteinExistence type="predicted"/>
<evidence type="ECO:0000256" key="1">
    <source>
        <dbReference type="SAM" id="MobiDB-lite"/>
    </source>
</evidence>
<sequence length="578" mass="65039">MKWIWKLGIIMQDRDNKLGDNDDDDTPMDGHDISPAGDVEVTAGQPSTSRGISQSQSKRGVTSSEKQRGGRSGGHGGGRGGGGHGGARKNSQRVRPQELRESGDEGEEVDPRMPKDVDEPVQHVAPIDTTRCFFLEYNEQGFATQDVHAVHMKILYNHHSLSENIVRGIETTIESFITTDPGAWDRPELVLAPVDPNDIVGVQGRRITLADFFERDSAEFDWYAIAGHHIVEAMKRLVRKDSPTVKVYGLLAYSKVRVVYFEDDQTPGYFNVSAFDNTRENCAMILPFEDVVRDMRQWWIDNNRIEAPKAKVSEKDEVVVAHQKKWQNFVRASMGKACDKAFVKQTLENEYIALLLLIKGKVVATNVKVTPPRVNTECLLDIMRKERYMVRMFNYVLFRAEGRADDEWNDAFFISYKDLEDRYGPNSLCAVEWEKEQDKLHVNKVKPVPRQLGGVEDARQGAGLGPTAAMYKEAPFHFKVFIYTAIDKLDLLWVEVKRIASSARHIVWDKLDTQATLPPVCMPSKEVLAAPEDIVASAQKMTCRAAIVDISSSNFSTAWASQEFDAPHALMTKCCAQN</sequence>
<feature type="region of interest" description="Disordered" evidence="1">
    <location>
        <begin position="11"/>
        <end position="119"/>
    </location>
</feature>
<feature type="compositionally biased region" description="Basic and acidic residues" evidence="1">
    <location>
        <begin position="95"/>
        <end position="119"/>
    </location>
</feature>
<dbReference type="EMBL" id="BFEA01000064">
    <property type="protein sequence ID" value="GBG65672.1"/>
    <property type="molecule type" value="Genomic_DNA"/>
</dbReference>
<evidence type="ECO:0000313" key="2">
    <source>
        <dbReference type="EMBL" id="GBG65672.1"/>
    </source>
</evidence>
<dbReference type="Proteomes" id="UP000265515">
    <property type="component" value="Unassembled WGS sequence"/>
</dbReference>
<name>A0A388K6J5_CHABU</name>
<comment type="caution">
    <text evidence="2">The sequence shown here is derived from an EMBL/GenBank/DDBJ whole genome shotgun (WGS) entry which is preliminary data.</text>
</comment>